<keyword evidence="2" id="KW-1185">Reference proteome</keyword>
<evidence type="ECO:0000313" key="1">
    <source>
        <dbReference type="EMBL" id="BDY13317.1"/>
    </source>
</evidence>
<proteinExistence type="predicted"/>
<gene>
    <name evidence="1" type="ORF">HCR_16290</name>
</gene>
<dbReference type="EMBL" id="AP027370">
    <property type="protein sequence ID" value="BDY13317.1"/>
    <property type="molecule type" value="Genomic_DNA"/>
</dbReference>
<dbReference type="Proteomes" id="UP001321445">
    <property type="component" value="Chromosome"/>
</dbReference>
<name>A0ABN6WWC6_9BACT</name>
<evidence type="ECO:0000313" key="2">
    <source>
        <dbReference type="Proteomes" id="UP001321445"/>
    </source>
</evidence>
<accession>A0ABN6WWC6</accession>
<protein>
    <submittedName>
        <fullName evidence="1">Uncharacterized protein</fullName>
    </submittedName>
</protein>
<dbReference type="RefSeq" id="WP_286336273.1">
    <property type="nucleotide sequence ID" value="NZ_AP027370.1"/>
</dbReference>
<sequence>MIAFDYIEPNYKYIAIFTNLDQENNQEIHKKNLNRDSREGYSGNWIISQNRIFQKVLLYVRENGQNKIYLADYLDREIIEANRSRIYFTNLKLVDTTNLHWGAFTESNNAQSPVRYIEKKI</sequence>
<reference evidence="1 2" key="1">
    <citation type="submission" date="2023-03" db="EMBL/GenBank/DDBJ databases">
        <title>Description of Hydrogenimonas sp. ISO32.</title>
        <authorList>
            <person name="Mino S."/>
            <person name="Fukazawa S."/>
            <person name="Sawabe T."/>
        </authorList>
    </citation>
    <scope>NUCLEOTIDE SEQUENCE [LARGE SCALE GENOMIC DNA]</scope>
    <source>
        <strain evidence="1 2">ISO32</strain>
    </source>
</reference>
<organism evidence="1 2">
    <name type="scientific">Hydrogenimonas cancrithermarum</name>
    <dbReference type="NCBI Taxonomy" id="2993563"/>
    <lineage>
        <taxon>Bacteria</taxon>
        <taxon>Pseudomonadati</taxon>
        <taxon>Campylobacterota</taxon>
        <taxon>Epsilonproteobacteria</taxon>
        <taxon>Campylobacterales</taxon>
        <taxon>Hydrogenimonadaceae</taxon>
        <taxon>Hydrogenimonas</taxon>
    </lineage>
</organism>